<keyword evidence="3" id="KW-1185">Reference proteome</keyword>
<protein>
    <submittedName>
        <fullName evidence="2">SPOSA6832_05075-mRNA-1:cds</fullName>
    </submittedName>
</protein>
<gene>
    <name evidence="2" type="primary">SPOSA6832_05075</name>
</gene>
<dbReference type="AlphaFoldDB" id="A0A0D6ETT2"/>
<dbReference type="PANTHER" id="PTHR43539:SF68">
    <property type="entry name" value="FLAVIN-BINDING MONOOXYGENASE-LIKE PROTEIN (AFU_ORTHOLOGUE AFUA_4G09220)"/>
    <property type="match status" value="1"/>
</dbReference>
<reference evidence="3" key="1">
    <citation type="submission" date="2015-02" db="EMBL/GenBank/DDBJ databases">
        <authorList>
            <person name="Gon?alves P."/>
        </authorList>
    </citation>
    <scope>NUCLEOTIDE SEQUENCE [LARGE SCALE GENOMIC DNA]</scope>
</reference>
<dbReference type="InterPro" id="IPR050982">
    <property type="entry name" value="Auxin_biosynth/cation_transpt"/>
</dbReference>
<organism evidence="2 3">
    <name type="scientific">Sporidiobolus salmonicolor</name>
    <name type="common">Yeast-like fungus</name>
    <name type="synonym">Sporobolomyces salmonicolor</name>
    <dbReference type="NCBI Taxonomy" id="5005"/>
    <lineage>
        <taxon>Eukaryota</taxon>
        <taxon>Fungi</taxon>
        <taxon>Dikarya</taxon>
        <taxon>Basidiomycota</taxon>
        <taxon>Pucciniomycotina</taxon>
        <taxon>Microbotryomycetes</taxon>
        <taxon>Sporidiobolales</taxon>
        <taxon>Sporidiobolaceae</taxon>
        <taxon>Sporobolomyces</taxon>
    </lineage>
</organism>
<evidence type="ECO:0000313" key="3">
    <source>
        <dbReference type="Proteomes" id="UP000243876"/>
    </source>
</evidence>
<name>A0A0D6ETT2_SPOSA</name>
<evidence type="ECO:0000313" key="2">
    <source>
        <dbReference type="EMBL" id="CEQ43176.1"/>
    </source>
</evidence>
<dbReference type="EMBL" id="CENE01000055">
    <property type="protein sequence ID" value="CEQ43176.1"/>
    <property type="molecule type" value="Genomic_DNA"/>
</dbReference>
<dbReference type="InterPro" id="IPR036188">
    <property type="entry name" value="FAD/NAD-bd_sf"/>
</dbReference>
<keyword evidence="1" id="KW-0560">Oxidoreductase</keyword>
<dbReference type="SUPFAM" id="SSF51905">
    <property type="entry name" value="FAD/NAD(P)-binding domain"/>
    <property type="match status" value="1"/>
</dbReference>
<dbReference type="Gene3D" id="3.50.50.60">
    <property type="entry name" value="FAD/NAD(P)-binding domain"/>
    <property type="match status" value="2"/>
</dbReference>
<dbReference type="Pfam" id="PF13738">
    <property type="entry name" value="Pyr_redox_3"/>
    <property type="match status" value="1"/>
</dbReference>
<proteinExistence type="predicted"/>
<dbReference type="GO" id="GO:0050660">
    <property type="term" value="F:flavin adenine dinucleotide binding"/>
    <property type="evidence" value="ECO:0007669"/>
    <property type="project" value="TreeGrafter"/>
</dbReference>
<dbReference type="OrthoDB" id="74360at2759"/>
<dbReference type="GO" id="GO:0004497">
    <property type="term" value="F:monooxygenase activity"/>
    <property type="evidence" value="ECO:0007669"/>
    <property type="project" value="TreeGrafter"/>
</dbReference>
<accession>A0A0D6ETT2</accession>
<dbReference type="Proteomes" id="UP000243876">
    <property type="component" value="Unassembled WGS sequence"/>
</dbReference>
<sequence length="613" mass="68930">MAALLDTLKQSISHVERAVPAAPTAAPPSAPAEIAQAFCDSIQAAFTAKDIDGIVRHFRRADGWWRDILNIDFDFNSLRTNDIKGHLTKFGVPNIKELKVIRPHEAQFNEGASWLQALTTYETPEGRGKGFLRLKESSPGAGDWQAYVFFTTLWEIKGHEERGGIHRPLGAEHGLHASSENWLDRRKKKVDFTEEDPTVMIVGGGQNGLMLAARLEVLGINTLIVEKNPRIGDSWRRRYHTLCLHDPVWADHFAYLNFPPSWPIYTPKDKIANWMEHYAEIMELNVWLESTIERNPTYDPQTKQWSVNVTRQNGENRRMKVNHLVLASGFSGEPRLPSFPRDDFKGYLVHSSQHGGSHGQDWKGKKAVVVGCCNSGHDIAADFHEHGVDTTIVQRSHTYVMSSEHGIPGLLKGVYEENGPALEDADIMLTSLPIDVLNEFHSEATKEIAIKDKPLLDDLKKVGFKLNSYPGGLFIKYFRDGGGYYIDVGCSRLIADGKIKVKQGVEIERLSKDGVIFKDGTEIKADMVVMATGYTSQRETVRKIISDDVADRLGNLWGQDAQGEIPGVWRNSGVPRFYLRIKHLALQIQMVELGLRDMDPDAVKYKTLNDPRF</sequence>
<dbReference type="PANTHER" id="PTHR43539">
    <property type="entry name" value="FLAVIN-BINDING MONOOXYGENASE-LIKE PROTEIN (AFU_ORTHOLOGUE AFUA_4G09220)"/>
    <property type="match status" value="1"/>
</dbReference>
<evidence type="ECO:0000256" key="1">
    <source>
        <dbReference type="ARBA" id="ARBA00023002"/>
    </source>
</evidence>